<gene>
    <name evidence="3" type="ORF">M9458_038213</name>
</gene>
<dbReference type="EMBL" id="JAMKFB020000019">
    <property type="protein sequence ID" value="KAL0166369.1"/>
    <property type="molecule type" value="Genomic_DNA"/>
</dbReference>
<feature type="compositionally biased region" description="Polar residues" evidence="2">
    <location>
        <begin position="217"/>
        <end position="226"/>
    </location>
</feature>
<feature type="region of interest" description="Disordered" evidence="2">
    <location>
        <begin position="207"/>
        <end position="265"/>
    </location>
</feature>
<dbReference type="AlphaFoldDB" id="A0ABD0NWW2"/>
<keyword evidence="4" id="KW-1185">Reference proteome</keyword>
<name>A0ABD0NWW2_CIRMR</name>
<proteinExistence type="predicted"/>
<evidence type="ECO:0000313" key="4">
    <source>
        <dbReference type="Proteomes" id="UP001529510"/>
    </source>
</evidence>
<sequence length="452" mass="51594">MALLSSVFRQLCECFPHFLRRRETPLRAQQCAAQECALEKEVKRKVKEKREINEGVSCKSKAEEARETLSLEKMKARGYVHQKKRESAKFKEMQSLEKLMERGSEHREGRKKKKEESILKKQKTIEPAPLLVEVKPEQAPLKPSFLKPIEGVPMLPSVSEHFAFPAARFKLLPPVTKSPMHPQKPAPAPEEVSLPCPPKLLVVPPRPIPAPDELFSHQRSQVSPSKQLVVPPSPIPAPDEVVSLECSSTKASPPSLAKPQLSTSSLVEPPPQLMLIDIEDEENEYVEYTGETLRACDFKSELPRMKPRMAAWLESDSEVLANEVVEVQGCEEQDPNEVGDSKVIQGHSDDTSQKKKEMDEHMTKLFCVTSPEGPKNETQQKVNIQEERTSKRKVPLVLFTWIEDEVKKKEEKKIQKEKERREKRLLLARYRTDPKMKHLLINIHNCNYCSSK</sequence>
<comment type="caution">
    <text evidence="3">The sequence shown here is derived from an EMBL/GenBank/DDBJ whole genome shotgun (WGS) entry which is preliminary data.</text>
</comment>
<feature type="region of interest" description="Disordered" evidence="2">
    <location>
        <begin position="100"/>
        <end position="121"/>
    </location>
</feature>
<feature type="coiled-coil region" evidence="1">
    <location>
        <begin position="402"/>
        <end position="429"/>
    </location>
</feature>
<dbReference type="Proteomes" id="UP001529510">
    <property type="component" value="Unassembled WGS sequence"/>
</dbReference>
<evidence type="ECO:0000313" key="3">
    <source>
        <dbReference type="EMBL" id="KAL0166369.1"/>
    </source>
</evidence>
<feature type="compositionally biased region" description="Basic and acidic residues" evidence="2">
    <location>
        <begin position="100"/>
        <end position="119"/>
    </location>
</feature>
<accession>A0ABD0NWW2</accession>
<evidence type="ECO:0000256" key="2">
    <source>
        <dbReference type="SAM" id="MobiDB-lite"/>
    </source>
</evidence>
<feature type="region of interest" description="Disordered" evidence="2">
    <location>
        <begin position="174"/>
        <end position="194"/>
    </location>
</feature>
<keyword evidence="1" id="KW-0175">Coiled coil</keyword>
<protein>
    <submittedName>
        <fullName evidence="3">Uncharacterized protein</fullName>
    </submittedName>
</protein>
<evidence type="ECO:0000256" key="1">
    <source>
        <dbReference type="SAM" id="Coils"/>
    </source>
</evidence>
<organism evidence="3 4">
    <name type="scientific">Cirrhinus mrigala</name>
    <name type="common">Mrigala</name>
    <dbReference type="NCBI Taxonomy" id="683832"/>
    <lineage>
        <taxon>Eukaryota</taxon>
        <taxon>Metazoa</taxon>
        <taxon>Chordata</taxon>
        <taxon>Craniata</taxon>
        <taxon>Vertebrata</taxon>
        <taxon>Euteleostomi</taxon>
        <taxon>Actinopterygii</taxon>
        <taxon>Neopterygii</taxon>
        <taxon>Teleostei</taxon>
        <taxon>Ostariophysi</taxon>
        <taxon>Cypriniformes</taxon>
        <taxon>Cyprinidae</taxon>
        <taxon>Labeoninae</taxon>
        <taxon>Labeonini</taxon>
        <taxon>Cirrhinus</taxon>
    </lineage>
</organism>
<reference evidence="3 4" key="1">
    <citation type="submission" date="2024-05" db="EMBL/GenBank/DDBJ databases">
        <title>Genome sequencing and assembly of Indian major carp, Cirrhinus mrigala (Hamilton, 1822).</title>
        <authorList>
            <person name="Mohindra V."/>
            <person name="Chowdhury L.M."/>
            <person name="Lal K."/>
            <person name="Jena J.K."/>
        </authorList>
    </citation>
    <scope>NUCLEOTIDE SEQUENCE [LARGE SCALE GENOMIC DNA]</scope>
    <source>
        <strain evidence="3">CM1030</strain>
        <tissue evidence="3">Blood</tissue>
    </source>
</reference>
<feature type="region of interest" description="Disordered" evidence="2">
    <location>
        <begin position="332"/>
        <end position="354"/>
    </location>
</feature>